<proteinExistence type="predicted"/>
<evidence type="ECO:0000313" key="3">
    <source>
        <dbReference type="Proteomes" id="UP000646548"/>
    </source>
</evidence>
<evidence type="ECO:0000256" key="1">
    <source>
        <dbReference type="SAM" id="Phobius"/>
    </source>
</evidence>
<comment type="caution">
    <text evidence="2">The sequence shown here is derived from an EMBL/GenBank/DDBJ whole genome shotgun (WGS) entry which is preliminary data.</text>
</comment>
<reference evidence="2" key="1">
    <citation type="journal article" name="BMC Genomics">
        <title>Long-read sequencing and de novo genome assembly of marine medaka (Oryzias melastigma).</title>
        <authorList>
            <person name="Liang P."/>
            <person name="Saqib H.S.A."/>
            <person name="Ni X."/>
            <person name="Shen Y."/>
        </authorList>
    </citation>
    <scope>NUCLEOTIDE SEQUENCE</scope>
    <source>
        <strain evidence="2">Bigg-433</strain>
    </source>
</reference>
<protein>
    <submittedName>
        <fullName evidence="2">Uncharacterized protein</fullName>
    </submittedName>
</protein>
<evidence type="ECO:0000313" key="2">
    <source>
        <dbReference type="EMBL" id="KAF6734330.1"/>
    </source>
</evidence>
<dbReference type="AlphaFoldDB" id="A0A834FHQ5"/>
<sequence>MTAKIPSVSLFLANRYVSVLIILLAEAGFWLQVQYDVTLLALEQSGPNCLIKGTFRAACLKGALRPLRAPIKNLSGLHGHDLKTIRTAIFYLATKIPHK</sequence>
<keyword evidence="1" id="KW-1133">Transmembrane helix</keyword>
<dbReference type="Proteomes" id="UP000646548">
    <property type="component" value="Unassembled WGS sequence"/>
</dbReference>
<keyword evidence="1" id="KW-0472">Membrane</keyword>
<feature type="transmembrane region" description="Helical" evidence="1">
    <location>
        <begin position="12"/>
        <end position="31"/>
    </location>
</feature>
<dbReference type="EMBL" id="WKFB01000135">
    <property type="protein sequence ID" value="KAF6734330.1"/>
    <property type="molecule type" value="Genomic_DNA"/>
</dbReference>
<gene>
    <name evidence="2" type="ORF">FQA47_010053</name>
</gene>
<keyword evidence="1" id="KW-0812">Transmembrane</keyword>
<accession>A0A834FHQ5</accession>
<name>A0A834FHQ5_ORYME</name>
<organism evidence="2 3">
    <name type="scientific">Oryzias melastigma</name>
    <name type="common">Marine medaka</name>
    <dbReference type="NCBI Taxonomy" id="30732"/>
    <lineage>
        <taxon>Eukaryota</taxon>
        <taxon>Metazoa</taxon>
        <taxon>Chordata</taxon>
        <taxon>Craniata</taxon>
        <taxon>Vertebrata</taxon>
        <taxon>Euteleostomi</taxon>
        <taxon>Actinopterygii</taxon>
        <taxon>Neopterygii</taxon>
        <taxon>Teleostei</taxon>
        <taxon>Neoteleostei</taxon>
        <taxon>Acanthomorphata</taxon>
        <taxon>Ovalentaria</taxon>
        <taxon>Atherinomorphae</taxon>
        <taxon>Beloniformes</taxon>
        <taxon>Adrianichthyidae</taxon>
        <taxon>Oryziinae</taxon>
        <taxon>Oryzias</taxon>
    </lineage>
</organism>